<keyword evidence="2" id="KW-1185">Reference proteome</keyword>
<dbReference type="Proteomes" id="UP001500459">
    <property type="component" value="Unassembled WGS sequence"/>
</dbReference>
<name>A0ABP6UP79_9FLAO</name>
<accession>A0ABP6UP79</accession>
<dbReference type="RefSeq" id="WP_344928660.1">
    <property type="nucleotide sequence ID" value="NZ_BAABCW010000012.1"/>
</dbReference>
<comment type="caution">
    <text evidence="1">The sequence shown here is derived from an EMBL/GenBank/DDBJ whole genome shotgun (WGS) entry which is preliminary data.</text>
</comment>
<gene>
    <name evidence="1" type="ORF">GCM10022393_29130</name>
</gene>
<dbReference type="EMBL" id="BAABCW010000012">
    <property type="protein sequence ID" value="GAA3513511.1"/>
    <property type="molecule type" value="Genomic_DNA"/>
</dbReference>
<organism evidence="1 2">
    <name type="scientific">Aquimarina addita</name>
    <dbReference type="NCBI Taxonomy" id="870485"/>
    <lineage>
        <taxon>Bacteria</taxon>
        <taxon>Pseudomonadati</taxon>
        <taxon>Bacteroidota</taxon>
        <taxon>Flavobacteriia</taxon>
        <taxon>Flavobacteriales</taxon>
        <taxon>Flavobacteriaceae</taxon>
        <taxon>Aquimarina</taxon>
    </lineage>
</organism>
<sequence length="103" mass="11906">MKFLITIITLVCSYQVALGQTQEEESQDVLQQKISQIRSGLNQSDTNQNTTKHYNAEEWRLIKKQIEVTKSNIILGKEKIHFHKILDTIYLEIPVLASFSQTN</sequence>
<protein>
    <submittedName>
        <fullName evidence="1">Uncharacterized protein</fullName>
    </submittedName>
</protein>
<reference evidence="2" key="1">
    <citation type="journal article" date="2019" name="Int. J. Syst. Evol. Microbiol.">
        <title>The Global Catalogue of Microorganisms (GCM) 10K type strain sequencing project: providing services to taxonomists for standard genome sequencing and annotation.</title>
        <authorList>
            <consortium name="The Broad Institute Genomics Platform"/>
            <consortium name="The Broad Institute Genome Sequencing Center for Infectious Disease"/>
            <person name="Wu L."/>
            <person name="Ma J."/>
        </authorList>
    </citation>
    <scope>NUCLEOTIDE SEQUENCE [LARGE SCALE GENOMIC DNA]</scope>
    <source>
        <strain evidence="2">JCM 17106</strain>
    </source>
</reference>
<evidence type="ECO:0000313" key="1">
    <source>
        <dbReference type="EMBL" id="GAA3513511.1"/>
    </source>
</evidence>
<evidence type="ECO:0000313" key="2">
    <source>
        <dbReference type="Proteomes" id="UP001500459"/>
    </source>
</evidence>
<proteinExistence type="predicted"/>